<reference evidence="3" key="1">
    <citation type="submission" date="2025-08" db="UniProtKB">
        <authorList>
            <consortium name="RefSeq"/>
        </authorList>
    </citation>
    <scope>IDENTIFICATION</scope>
</reference>
<dbReference type="InterPro" id="IPR039635">
    <property type="entry name" value="ERMARD"/>
</dbReference>
<dbReference type="AlphaFoldDB" id="A0A3Q0FX24"/>
<feature type="domain" description="DUF4209" evidence="1">
    <location>
        <begin position="154"/>
        <end position="234"/>
    </location>
</feature>
<dbReference type="Pfam" id="PF13910">
    <property type="entry name" value="DUF4209"/>
    <property type="match status" value="1"/>
</dbReference>
<dbReference type="CTD" id="55780"/>
<evidence type="ECO:0000313" key="3">
    <source>
        <dbReference type="RefSeq" id="XP_025050710.1"/>
    </source>
</evidence>
<proteinExistence type="predicted"/>
<name>A0A3Q0FX24_ALLSI</name>
<dbReference type="PANTHER" id="PTHR31701:SF2">
    <property type="entry name" value="ENDOPLASMIC RETICULUM MEMBRANE-ASSOCIATED RNA DEGRADATION PROTEIN"/>
    <property type="match status" value="1"/>
</dbReference>
<dbReference type="PANTHER" id="PTHR31701">
    <property type="entry name" value="ENDOPLASMIC RETICULUM MEMBRANE-ASSOCIATED RNA DEGRADATION PROTEIN"/>
    <property type="match status" value="1"/>
</dbReference>
<sequence length="695" mass="80017">MSAAATVTSLIVRRKERHPEVTKMSLPESITTCLSPAVHYMVCKLGFEIKENYDINNFVSKRGEVSWRTISERVCYLESDQSIDYVKSVQLLGPVCESVHLHLRSLTTEQFEVQYALWFQWTNATELFLEVFGVLECMQVTAIALSLMKLTSCLERALGDVFLLIGKDCPFLLRDLLASQELAGVFGRSVMNVLRVFIGSPRGLNLRNILWHGFASPQEIPVKYCSMLLFLTAGLGQLLKRYLVQNKLSLVHRPYITFSNLEELDIFPDINYEVLSLTEELAKRSSFVLKIMLPFWISALTAFRQHRYADCITLLLPQLETGLRLLFTTVNKCPSRLLTAEPSSLYTTLDEMLAKQLTDEEINQLPLILGEPAVEFLWDFLNHQEGPRVRDHLSHGEINLNEFPREIANQILGFAIILLCKFSEEEEFVTLKEHAAIKPLITCANCYSSRFHPIARLKKQVLECMKSISSWSELPVVSEEQIQAITGHERCTEMQELVSLITGILSQLQHHLPPSCYILDDPLNNLLTEELLTELCGMQIRTLYCPRLLLEVLVVLRQIGTQCHQVSEQVIVCTEMRYKQWVNKTLHSRQRHNYLRMLKSVKFLSPVLRLILVLITLELNNIHAICQENPFEYQQYLKFLKSILQYTENLVTYTSPEKNKWDETGQLTYRALIKMKTFNARKLTLMQLATQKKMS</sequence>
<gene>
    <name evidence="3" type="primary">ERMARD</name>
</gene>
<dbReference type="RefSeq" id="XP_025050710.1">
    <property type="nucleotide sequence ID" value="XM_025194925.1"/>
</dbReference>
<dbReference type="Proteomes" id="UP000189705">
    <property type="component" value="Unplaced"/>
</dbReference>
<protein>
    <submittedName>
        <fullName evidence="3">Endoplasmic reticulum membrane-associated RNA degradation protein isoform X2</fullName>
    </submittedName>
</protein>
<evidence type="ECO:0000259" key="1">
    <source>
        <dbReference type="Pfam" id="PF13910"/>
    </source>
</evidence>
<dbReference type="InterPro" id="IPR025209">
    <property type="entry name" value="DUF4209"/>
</dbReference>
<keyword evidence="2" id="KW-1185">Reference proteome</keyword>
<organism evidence="2 3">
    <name type="scientific">Alligator sinensis</name>
    <name type="common">Chinese alligator</name>
    <dbReference type="NCBI Taxonomy" id="38654"/>
    <lineage>
        <taxon>Eukaryota</taxon>
        <taxon>Metazoa</taxon>
        <taxon>Chordata</taxon>
        <taxon>Craniata</taxon>
        <taxon>Vertebrata</taxon>
        <taxon>Euteleostomi</taxon>
        <taxon>Archelosauria</taxon>
        <taxon>Archosauria</taxon>
        <taxon>Crocodylia</taxon>
        <taxon>Alligatoridae</taxon>
        <taxon>Alligatorinae</taxon>
        <taxon>Alligator</taxon>
    </lineage>
</organism>
<accession>A0A3Q0FX24</accession>
<dbReference type="GeneID" id="102367997"/>
<evidence type="ECO:0000313" key="2">
    <source>
        <dbReference type="Proteomes" id="UP000189705"/>
    </source>
</evidence>